<dbReference type="EMBL" id="JBBNAF010000001">
    <property type="protein sequence ID" value="KAK9169062.1"/>
    <property type="molecule type" value="Genomic_DNA"/>
</dbReference>
<gene>
    <name evidence="2" type="ORF">Syun_001202</name>
</gene>
<reference evidence="2 3" key="1">
    <citation type="submission" date="2024-01" db="EMBL/GenBank/DDBJ databases">
        <title>Genome assemblies of Stephania.</title>
        <authorList>
            <person name="Yang L."/>
        </authorList>
    </citation>
    <scope>NUCLEOTIDE SEQUENCE [LARGE SCALE GENOMIC DNA]</scope>
    <source>
        <strain evidence="2">YNDBR</strain>
        <tissue evidence="2">Leaf</tissue>
    </source>
</reference>
<comment type="caution">
    <text evidence="2">The sequence shown here is derived from an EMBL/GenBank/DDBJ whole genome shotgun (WGS) entry which is preliminary data.</text>
</comment>
<dbReference type="PANTHER" id="PTHR33784:SF10">
    <property type="entry name" value="F-BOX PROTEIN"/>
    <property type="match status" value="1"/>
</dbReference>
<dbReference type="PANTHER" id="PTHR33784">
    <property type="entry name" value="OS05G0482100 PROTEIN"/>
    <property type="match status" value="1"/>
</dbReference>
<evidence type="ECO:0008006" key="4">
    <source>
        <dbReference type="Google" id="ProtNLM"/>
    </source>
</evidence>
<feature type="transmembrane region" description="Helical" evidence="1">
    <location>
        <begin position="109"/>
        <end position="132"/>
    </location>
</feature>
<evidence type="ECO:0000313" key="3">
    <source>
        <dbReference type="Proteomes" id="UP001420932"/>
    </source>
</evidence>
<keyword evidence="1" id="KW-1133">Transmembrane helix</keyword>
<proteinExistence type="predicted"/>
<dbReference type="InterPro" id="IPR040338">
    <property type="entry name" value="At1g67623-like"/>
</dbReference>
<keyword evidence="1" id="KW-0472">Membrane</keyword>
<name>A0AAP0LDA5_9MAGN</name>
<evidence type="ECO:0000256" key="1">
    <source>
        <dbReference type="SAM" id="Phobius"/>
    </source>
</evidence>
<organism evidence="2 3">
    <name type="scientific">Stephania yunnanensis</name>
    <dbReference type="NCBI Taxonomy" id="152371"/>
    <lineage>
        <taxon>Eukaryota</taxon>
        <taxon>Viridiplantae</taxon>
        <taxon>Streptophyta</taxon>
        <taxon>Embryophyta</taxon>
        <taxon>Tracheophyta</taxon>
        <taxon>Spermatophyta</taxon>
        <taxon>Magnoliopsida</taxon>
        <taxon>Ranunculales</taxon>
        <taxon>Menispermaceae</taxon>
        <taxon>Menispermoideae</taxon>
        <taxon>Cissampelideae</taxon>
        <taxon>Stephania</taxon>
    </lineage>
</organism>
<dbReference type="Proteomes" id="UP001420932">
    <property type="component" value="Unassembled WGS sequence"/>
</dbReference>
<accession>A0AAP0LDA5</accession>
<keyword evidence="3" id="KW-1185">Reference proteome</keyword>
<sequence length="197" mass="22741">MLTHVEIHICKGMVMASLESLPSNFMVDVLVEVAKTSWKDFFNASLTSKAIKSLSENEKIDQHIELTTVALTVKDVNTSLVHFFHKWYSVNNPRAIFFKGMVMKCLPSLLYNIHFVIYIEVSLITCLQILYFKYRNVIEGMKEIHCTTVMGDSHATYRNGMLMMTQSKGTIVDGIQYLDTHLLHRLHPEHERSHELH</sequence>
<dbReference type="AlphaFoldDB" id="A0AAP0LDA5"/>
<protein>
    <recommendedName>
        <fullName evidence="4">F-box domain-containing protein</fullName>
    </recommendedName>
</protein>
<evidence type="ECO:0000313" key="2">
    <source>
        <dbReference type="EMBL" id="KAK9169062.1"/>
    </source>
</evidence>
<keyword evidence="1" id="KW-0812">Transmembrane</keyword>